<evidence type="ECO:0000313" key="1">
    <source>
        <dbReference type="EMBL" id="MCV2232626.1"/>
    </source>
</evidence>
<reference evidence="1" key="1">
    <citation type="submission" date="2022-09" db="EMBL/GenBank/DDBJ databases">
        <title>Novel Mycoplasma species identified in domestic and wild animals.</title>
        <authorList>
            <person name="Volokhov D.V."/>
            <person name="Furtak V.A."/>
            <person name="Zagorodnyaya T.A."/>
        </authorList>
    </citation>
    <scope>NUCLEOTIDE SEQUENCE</scope>
    <source>
        <strain evidence="1">Oakley</strain>
    </source>
</reference>
<gene>
    <name evidence="1" type="ORF">N7548_07320</name>
</gene>
<sequence>MQRYEIAGIPISIEYHYDDYLKNNIEAYVKKVNPSYVIKTILTDHISPLFNPFMQDTYRRFYQDDKHHTVQVVDVNNQVKYEIKRTHDYKEVYISMVERLSKKPAEMEYIFLSMVFLDIATLEGFVPLHASCVIKQNEAYLFSAPSGTGKSTHAAFYQTELNGLILNDDKPIIKNQHVYGTPFSGKTALNQNQVYPLKAIYFIEQGSINSISKLPIDDASKRLLKNIARPTTKDTWEALLPHINQLLNETPIYLAYLTLNPNSVYMTYYEPNKENPMKIKPGFIIKTIGLRYMVLPIDAQALHFNGIMTLNKSGKRLFEALETEQTLESLTQLLMDHYEVSFEDARKDVIKFVETLKEKDLLC</sequence>
<keyword evidence="2" id="KW-1185">Reference proteome</keyword>
<organism evidence="1 2">
    <name type="scientific">Paracholeplasma manati</name>
    <dbReference type="NCBI Taxonomy" id="591373"/>
    <lineage>
        <taxon>Bacteria</taxon>
        <taxon>Bacillati</taxon>
        <taxon>Mycoplasmatota</taxon>
        <taxon>Mollicutes</taxon>
        <taxon>Acholeplasmatales</taxon>
        <taxon>Acholeplasmataceae</taxon>
        <taxon>Paracholeplasma</taxon>
    </lineage>
</organism>
<dbReference type="SUPFAM" id="SSF53795">
    <property type="entry name" value="PEP carboxykinase-like"/>
    <property type="match status" value="1"/>
</dbReference>
<dbReference type="InterPro" id="IPR041881">
    <property type="entry name" value="PqqD_sf"/>
</dbReference>
<protein>
    <submittedName>
        <fullName evidence="1">PqqD family peptide modification chaperone</fullName>
    </submittedName>
</protein>
<proteinExistence type="predicted"/>
<dbReference type="RefSeq" id="WP_263608814.1">
    <property type="nucleotide sequence ID" value="NZ_JAOVQM010000007.1"/>
</dbReference>
<dbReference type="InterPro" id="IPR008792">
    <property type="entry name" value="PQQD"/>
</dbReference>
<dbReference type="Gene3D" id="1.10.10.1150">
    <property type="entry name" value="Coenzyme PQQ synthesis protein D (PqqD)"/>
    <property type="match status" value="1"/>
</dbReference>
<evidence type="ECO:0000313" key="2">
    <source>
        <dbReference type="Proteomes" id="UP001177160"/>
    </source>
</evidence>
<accession>A0ABT2Y7A8</accession>
<dbReference type="EMBL" id="JAOVQM010000007">
    <property type="protein sequence ID" value="MCV2232626.1"/>
    <property type="molecule type" value="Genomic_DNA"/>
</dbReference>
<comment type="caution">
    <text evidence="1">The sequence shown here is derived from an EMBL/GenBank/DDBJ whole genome shotgun (WGS) entry which is preliminary data.</text>
</comment>
<dbReference type="Proteomes" id="UP001177160">
    <property type="component" value="Unassembled WGS sequence"/>
</dbReference>
<dbReference type="Pfam" id="PF05402">
    <property type="entry name" value="PqqD"/>
    <property type="match status" value="1"/>
</dbReference>
<name>A0ABT2Y7A8_9MOLU</name>